<keyword evidence="13" id="KW-1185">Reference proteome</keyword>
<name>A0A642V952_9ASCO</name>
<feature type="compositionally biased region" description="Low complexity" evidence="11">
    <location>
        <begin position="217"/>
        <end position="234"/>
    </location>
</feature>
<dbReference type="InterPro" id="IPR002975">
    <property type="entry name" value="Fungi_Gprotein_alpha"/>
</dbReference>
<feature type="compositionally biased region" description="Low complexity" evidence="11">
    <location>
        <begin position="49"/>
        <end position="62"/>
    </location>
</feature>
<keyword evidence="7" id="KW-0807">Transducer</keyword>
<dbReference type="Proteomes" id="UP000761534">
    <property type="component" value="Unassembled WGS sequence"/>
</dbReference>
<dbReference type="Pfam" id="PF00503">
    <property type="entry name" value="G-alpha"/>
    <property type="match status" value="1"/>
</dbReference>
<keyword evidence="6" id="KW-0564">Palmitate</keyword>
<keyword evidence="8" id="KW-0449">Lipoprotein</keyword>
<dbReference type="OrthoDB" id="5817230at2759"/>
<feature type="binding site" evidence="9">
    <location>
        <begin position="141"/>
        <end position="146"/>
    </location>
    <ligand>
        <name>GTP</name>
        <dbReference type="ChEBI" id="CHEBI:37565"/>
    </ligand>
</feature>
<evidence type="ECO:0000313" key="12">
    <source>
        <dbReference type="EMBL" id="KAA8916341.1"/>
    </source>
</evidence>
<dbReference type="GO" id="GO:0005525">
    <property type="term" value="F:GTP binding"/>
    <property type="evidence" value="ECO:0007669"/>
    <property type="project" value="UniProtKB-KW"/>
</dbReference>
<feature type="region of interest" description="Disordered" evidence="11">
    <location>
        <begin position="193"/>
        <end position="257"/>
    </location>
</feature>
<evidence type="ECO:0000256" key="8">
    <source>
        <dbReference type="ARBA" id="ARBA00023288"/>
    </source>
</evidence>
<dbReference type="InterPro" id="IPR001019">
    <property type="entry name" value="Gprotein_alpha_su"/>
</dbReference>
<dbReference type="CDD" id="cd00066">
    <property type="entry name" value="G-alpha"/>
    <property type="match status" value="1"/>
</dbReference>
<dbReference type="GO" id="GO:0005737">
    <property type="term" value="C:cytoplasm"/>
    <property type="evidence" value="ECO:0007669"/>
    <property type="project" value="TreeGrafter"/>
</dbReference>
<dbReference type="Gene3D" id="1.10.400.10">
    <property type="entry name" value="GI Alpha 1, domain 2-like"/>
    <property type="match status" value="1"/>
</dbReference>
<evidence type="ECO:0000256" key="4">
    <source>
        <dbReference type="ARBA" id="ARBA00022842"/>
    </source>
</evidence>
<keyword evidence="2 10" id="KW-0479">Metal-binding</keyword>
<feature type="binding site" evidence="9">
    <location>
        <begin position="311"/>
        <end position="312"/>
    </location>
    <ligand>
        <name>GTP</name>
        <dbReference type="ChEBI" id="CHEBI:37565"/>
    </ligand>
</feature>
<dbReference type="InterPro" id="IPR011025">
    <property type="entry name" value="GproteinA_insert"/>
</dbReference>
<dbReference type="SUPFAM" id="SSF52540">
    <property type="entry name" value="P-loop containing nucleoside triphosphate hydrolases"/>
    <property type="match status" value="1"/>
</dbReference>
<gene>
    <name evidence="12" type="ORF">TRICI_001509</name>
</gene>
<dbReference type="PRINTS" id="PR00318">
    <property type="entry name" value="GPROTEINA"/>
</dbReference>
<comment type="caution">
    <text evidence="12">The sequence shown here is derived from an EMBL/GenBank/DDBJ whole genome shotgun (WGS) entry which is preliminary data.</text>
</comment>
<dbReference type="VEuPathDB" id="FungiDB:TRICI_001509"/>
<dbReference type="GO" id="GO:0007189">
    <property type="term" value="P:adenylate cyclase-activating G protein-coupled receptor signaling pathway"/>
    <property type="evidence" value="ECO:0007669"/>
    <property type="project" value="TreeGrafter"/>
</dbReference>
<evidence type="ECO:0000256" key="9">
    <source>
        <dbReference type="PIRSR" id="PIRSR601019-1"/>
    </source>
</evidence>
<evidence type="ECO:0000256" key="10">
    <source>
        <dbReference type="PIRSR" id="PIRSR601019-2"/>
    </source>
</evidence>
<protein>
    <recommendedName>
        <fullName evidence="14">Guanine nucleotide-binding protein alpha-2 subunit</fullName>
    </recommendedName>
</protein>
<dbReference type="GO" id="GO:0010255">
    <property type="term" value="P:glucose mediated signaling pathway"/>
    <property type="evidence" value="ECO:0007669"/>
    <property type="project" value="UniProtKB-ARBA"/>
</dbReference>
<dbReference type="PROSITE" id="PS51882">
    <property type="entry name" value="G_ALPHA"/>
    <property type="match status" value="1"/>
</dbReference>
<feature type="compositionally biased region" description="Polar residues" evidence="11">
    <location>
        <begin position="78"/>
        <end position="120"/>
    </location>
</feature>
<dbReference type="GO" id="GO:0046872">
    <property type="term" value="F:metal ion binding"/>
    <property type="evidence" value="ECO:0007669"/>
    <property type="project" value="UniProtKB-KW"/>
</dbReference>
<keyword evidence="1" id="KW-0519">Myristate</keyword>
<dbReference type="SMART" id="SM00275">
    <property type="entry name" value="G_alpha"/>
    <property type="match status" value="1"/>
</dbReference>
<sequence>MGSCFSSSKKDGVDTSSGRPAKGSSTTASPRSNAEQPGAEGGELKDISQQQQQQQPGQNQQQKAEGRDGSGGGHRRNNSVPVGTDDLTNGQTPAAQESERVNSVASSTLNNNATPPSRQLSSSSSSSGKQEIKILLLGSGESGKSTILKQMKIIHQNGYSQEELLMYKTTVYKNLVDCAKAIVKALAEFGLSVGPEPEQLDDDDNTNNDKANESAIDKAPANAAATDNNDTTTTDNKENNNDKQITTTTPASKKVEPVTDEELQYVLSYTVEPDPDTILDPELTRIVNKLWAHPVVKHLFAHKRSQFYIMDSAPYFFSHVDRIGHPDYKPTVADILRARIKTTGIYETRFDMGGMNILMYDVGGQRSERKKWIHCFDNVTLIIFCVALSEYDQGLLEESKQNRMAESLVLFDSVVNSRWFVRTSVVLFLNKIDVFTDKLPNSPLENYFPDYTGGNDINKAAKYILWRFTQLNRAGLNIYPHLTQATDTSNIRLVFAAVKETILQNALRDSGIL</sequence>
<dbReference type="FunFam" id="3.40.50.300:FF:000181">
    <property type="entry name" value="Guanine nucleotide-binding protein subunit alpha"/>
    <property type="match status" value="1"/>
</dbReference>
<feature type="binding site" evidence="9">
    <location>
        <begin position="430"/>
        <end position="433"/>
    </location>
    <ligand>
        <name>GTP</name>
        <dbReference type="ChEBI" id="CHEBI:37565"/>
    </ligand>
</feature>
<keyword evidence="3 9" id="KW-0547">Nucleotide-binding</keyword>
<evidence type="ECO:0008006" key="14">
    <source>
        <dbReference type="Google" id="ProtNLM"/>
    </source>
</evidence>
<feature type="binding site" evidence="9">
    <location>
        <begin position="361"/>
        <end position="365"/>
    </location>
    <ligand>
        <name>GTP</name>
        <dbReference type="ChEBI" id="CHEBI:37565"/>
    </ligand>
</feature>
<evidence type="ECO:0000256" key="1">
    <source>
        <dbReference type="ARBA" id="ARBA00022707"/>
    </source>
</evidence>
<dbReference type="GO" id="GO:0031683">
    <property type="term" value="F:G-protein beta/gamma-subunit complex binding"/>
    <property type="evidence" value="ECO:0007669"/>
    <property type="project" value="InterPro"/>
</dbReference>
<dbReference type="FunFam" id="3.40.50.300:FF:000692">
    <property type="entry name" value="Guanine nucleotide-binding protein subunit alpha"/>
    <property type="match status" value="1"/>
</dbReference>
<feature type="compositionally biased region" description="Polar residues" evidence="11">
    <location>
        <begin position="14"/>
        <end position="35"/>
    </location>
</feature>
<feature type="binding site" evidence="10">
    <location>
        <position position="145"/>
    </location>
    <ligand>
        <name>Mg(2+)</name>
        <dbReference type="ChEBI" id="CHEBI:18420"/>
    </ligand>
</feature>
<evidence type="ECO:0000256" key="11">
    <source>
        <dbReference type="SAM" id="MobiDB-lite"/>
    </source>
</evidence>
<dbReference type="Gene3D" id="3.40.50.300">
    <property type="entry name" value="P-loop containing nucleotide triphosphate hydrolases"/>
    <property type="match status" value="1"/>
</dbReference>
<dbReference type="AlphaFoldDB" id="A0A642V952"/>
<dbReference type="InterPro" id="IPR027417">
    <property type="entry name" value="P-loop_NTPase"/>
</dbReference>
<evidence type="ECO:0000313" key="13">
    <source>
        <dbReference type="Proteomes" id="UP000761534"/>
    </source>
</evidence>
<dbReference type="GO" id="GO:0001664">
    <property type="term" value="F:G protein-coupled receptor binding"/>
    <property type="evidence" value="ECO:0007669"/>
    <property type="project" value="InterPro"/>
</dbReference>
<evidence type="ECO:0000256" key="7">
    <source>
        <dbReference type="ARBA" id="ARBA00023224"/>
    </source>
</evidence>
<feature type="binding site" evidence="9">
    <location>
        <begin position="336"/>
        <end position="342"/>
    </location>
    <ligand>
        <name>GTP</name>
        <dbReference type="ChEBI" id="CHEBI:37565"/>
    </ligand>
</feature>
<feature type="region of interest" description="Disordered" evidence="11">
    <location>
        <begin position="1"/>
        <end position="128"/>
    </location>
</feature>
<feature type="binding site" evidence="9">
    <location>
        <position position="485"/>
    </location>
    <ligand>
        <name>GTP</name>
        <dbReference type="ChEBI" id="CHEBI:37565"/>
    </ligand>
</feature>
<evidence type="ECO:0000256" key="6">
    <source>
        <dbReference type="ARBA" id="ARBA00023139"/>
    </source>
</evidence>
<dbReference type="SUPFAM" id="SSF47895">
    <property type="entry name" value="Transducin (alpha subunit), insertion domain"/>
    <property type="match status" value="1"/>
</dbReference>
<accession>A0A642V952</accession>
<reference evidence="12" key="1">
    <citation type="journal article" date="2019" name="G3 (Bethesda)">
        <title>Genome Assemblies of Two Rare Opportunistic Yeast Pathogens: Diutina rugosa (syn. Candida rugosa) and Trichomonascus ciferrii (syn. Candida ciferrii).</title>
        <authorList>
            <person name="Mixao V."/>
            <person name="Saus E."/>
            <person name="Hansen A.P."/>
            <person name="Lass-Florl C."/>
            <person name="Gabaldon T."/>
        </authorList>
    </citation>
    <scope>NUCLEOTIDE SEQUENCE</scope>
    <source>
        <strain evidence="12">CBS 4856</strain>
    </source>
</reference>
<feature type="binding site" evidence="10">
    <location>
        <position position="342"/>
    </location>
    <ligand>
        <name>Mg(2+)</name>
        <dbReference type="ChEBI" id="CHEBI:18420"/>
    </ligand>
</feature>
<organism evidence="12 13">
    <name type="scientific">Trichomonascus ciferrii</name>
    <dbReference type="NCBI Taxonomy" id="44093"/>
    <lineage>
        <taxon>Eukaryota</taxon>
        <taxon>Fungi</taxon>
        <taxon>Dikarya</taxon>
        <taxon>Ascomycota</taxon>
        <taxon>Saccharomycotina</taxon>
        <taxon>Dipodascomycetes</taxon>
        <taxon>Dipodascales</taxon>
        <taxon>Trichomonascaceae</taxon>
        <taxon>Trichomonascus</taxon>
        <taxon>Trichomonascus ciferrii complex</taxon>
    </lineage>
</organism>
<proteinExistence type="predicted"/>
<dbReference type="PANTHER" id="PTHR10218:SF369">
    <property type="entry name" value="GUANINE NUCLEOTIDE-BINDING PROTEIN ALPHA-2 SUBUNIT"/>
    <property type="match status" value="1"/>
</dbReference>
<keyword evidence="5 9" id="KW-0342">GTP-binding</keyword>
<dbReference type="PRINTS" id="PR01241">
    <property type="entry name" value="GPROTEINAFNG"/>
</dbReference>
<evidence type="ECO:0000256" key="3">
    <source>
        <dbReference type="ARBA" id="ARBA00022741"/>
    </source>
</evidence>
<evidence type="ECO:0000256" key="5">
    <source>
        <dbReference type="ARBA" id="ARBA00023134"/>
    </source>
</evidence>
<keyword evidence="4 10" id="KW-0460">Magnesium</keyword>
<dbReference type="GO" id="GO:0003924">
    <property type="term" value="F:GTPase activity"/>
    <property type="evidence" value="ECO:0007669"/>
    <property type="project" value="InterPro"/>
</dbReference>
<dbReference type="EMBL" id="SWFS01000107">
    <property type="protein sequence ID" value="KAA8916341.1"/>
    <property type="molecule type" value="Genomic_DNA"/>
</dbReference>
<evidence type="ECO:0000256" key="2">
    <source>
        <dbReference type="ARBA" id="ARBA00022723"/>
    </source>
</evidence>
<dbReference type="GO" id="GO:0005834">
    <property type="term" value="C:heterotrimeric G-protein complex"/>
    <property type="evidence" value="ECO:0007669"/>
    <property type="project" value="InterPro"/>
</dbReference>
<dbReference type="PANTHER" id="PTHR10218">
    <property type="entry name" value="GTP-BINDING PROTEIN ALPHA SUBUNIT"/>
    <property type="match status" value="1"/>
</dbReference>